<accession>A0ABP9PT73</accession>
<dbReference type="Gene3D" id="3.30.450.180">
    <property type="match status" value="1"/>
</dbReference>
<gene>
    <name evidence="2" type="ORF">GCM10023321_19490</name>
</gene>
<proteinExistence type="predicted"/>
<dbReference type="PROSITE" id="PS50943">
    <property type="entry name" value="HTH_CROC1"/>
    <property type="match status" value="1"/>
</dbReference>
<evidence type="ECO:0000259" key="1">
    <source>
        <dbReference type="PROSITE" id="PS50943"/>
    </source>
</evidence>
<comment type="caution">
    <text evidence="2">The sequence shown here is derived from an EMBL/GenBank/DDBJ whole genome shotgun (WGS) entry which is preliminary data.</text>
</comment>
<dbReference type="PANTHER" id="PTHR35010:SF2">
    <property type="entry name" value="BLL4672 PROTEIN"/>
    <property type="match status" value="1"/>
</dbReference>
<feature type="domain" description="HTH cro/C1-type" evidence="1">
    <location>
        <begin position="35"/>
        <end position="89"/>
    </location>
</feature>
<keyword evidence="3" id="KW-1185">Reference proteome</keyword>
<evidence type="ECO:0000313" key="2">
    <source>
        <dbReference type="EMBL" id="GAA5151809.1"/>
    </source>
</evidence>
<dbReference type="SUPFAM" id="SSF47413">
    <property type="entry name" value="lambda repressor-like DNA-binding domains"/>
    <property type="match status" value="1"/>
</dbReference>
<sequence>MRVLRSLEFVETRELGAFLRTRRERLAPSEEHGRRRARRTPGLRREEVAELAGVSVDYVVRLEQGRGLRPSPEVLEALARALRLTEDERAYLFALAEQRPAHPPRRAGRAPESLAKLVNDLSPLPCMLVDHRFDILAWNPEMAGLLMLDLAEVPASRRNTMWLCMLEPGLREFYMDRERIVREGIADLRAAWASYPDDRSLGSLIEELTTSSAEFARLWDRRDVKVNGRGRKRLRHTVVGPLTVDYEVLAPLQDLDQRLVIYRAADPASRIALDEIARTARRPLELTAP</sequence>
<dbReference type="CDD" id="cd00093">
    <property type="entry name" value="HTH_XRE"/>
    <property type="match status" value="1"/>
</dbReference>
<reference evidence="3" key="1">
    <citation type="journal article" date="2019" name="Int. J. Syst. Evol. Microbiol.">
        <title>The Global Catalogue of Microorganisms (GCM) 10K type strain sequencing project: providing services to taxonomists for standard genome sequencing and annotation.</title>
        <authorList>
            <consortium name="The Broad Institute Genomics Platform"/>
            <consortium name="The Broad Institute Genome Sequencing Center for Infectious Disease"/>
            <person name="Wu L."/>
            <person name="Ma J."/>
        </authorList>
    </citation>
    <scope>NUCLEOTIDE SEQUENCE [LARGE SCALE GENOMIC DNA]</scope>
    <source>
        <strain evidence="3">JCM 18303</strain>
    </source>
</reference>
<dbReference type="Proteomes" id="UP001428817">
    <property type="component" value="Unassembled WGS sequence"/>
</dbReference>
<dbReference type="InterPro" id="IPR010982">
    <property type="entry name" value="Lambda_DNA-bd_dom_sf"/>
</dbReference>
<organism evidence="2 3">
    <name type="scientific">Pseudonocardia eucalypti</name>
    <dbReference type="NCBI Taxonomy" id="648755"/>
    <lineage>
        <taxon>Bacteria</taxon>
        <taxon>Bacillati</taxon>
        <taxon>Actinomycetota</taxon>
        <taxon>Actinomycetes</taxon>
        <taxon>Pseudonocardiales</taxon>
        <taxon>Pseudonocardiaceae</taxon>
        <taxon>Pseudonocardia</taxon>
    </lineage>
</organism>
<dbReference type="PANTHER" id="PTHR35010">
    <property type="entry name" value="BLL4672 PROTEIN-RELATED"/>
    <property type="match status" value="1"/>
</dbReference>
<protein>
    <submittedName>
        <fullName evidence="2">Helix-turn-helix transcriptional regulator</fullName>
    </submittedName>
</protein>
<dbReference type="InterPro" id="IPR041413">
    <property type="entry name" value="MLTR_LBD"/>
</dbReference>
<dbReference type="EMBL" id="BAABJP010000007">
    <property type="protein sequence ID" value="GAA5151809.1"/>
    <property type="molecule type" value="Genomic_DNA"/>
</dbReference>
<name>A0ABP9PT73_9PSEU</name>
<dbReference type="Pfam" id="PF13560">
    <property type="entry name" value="HTH_31"/>
    <property type="match status" value="1"/>
</dbReference>
<dbReference type="InterPro" id="IPR001387">
    <property type="entry name" value="Cro/C1-type_HTH"/>
</dbReference>
<evidence type="ECO:0000313" key="3">
    <source>
        <dbReference type="Proteomes" id="UP001428817"/>
    </source>
</evidence>
<dbReference type="Pfam" id="PF17765">
    <property type="entry name" value="MLTR_LBD"/>
    <property type="match status" value="1"/>
</dbReference>
<dbReference type="SMART" id="SM00530">
    <property type="entry name" value="HTH_XRE"/>
    <property type="match status" value="1"/>
</dbReference>
<dbReference type="Gene3D" id="1.10.260.40">
    <property type="entry name" value="lambda repressor-like DNA-binding domains"/>
    <property type="match status" value="1"/>
</dbReference>